<evidence type="ECO:0000259" key="1">
    <source>
        <dbReference type="Pfam" id="PF00156"/>
    </source>
</evidence>
<dbReference type="Pfam" id="PF00156">
    <property type="entry name" value="Pribosyltran"/>
    <property type="match status" value="1"/>
</dbReference>
<dbReference type="Proteomes" id="UP000467428">
    <property type="component" value="Chromosome"/>
</dbReference>
<dbReference type="Gene3D" id="3.30.1310.20">
    <property type="entry name" value="PRTase-like"/>
    <property type="match status" value="1"/>
</dbReference>
<proteinExistence type="predicted"/>
<dbReference type="InterPro" id="IPR000836">
    <property type="entry name" value="PRTase_dom"/>
</dbReference>
<accession>A0A7I7RSC9</accession>
<evidence type="ECO:0000313" key="2">
    <source>
        <dbReference type="EMBL" id="BBY47081.1"/>
    </source>
</evidence>
<reference evidence="2 3" key="1">
    <citation type="journal article" date="2019" name="Emerg. Microbes Infect.">
        <title>Comprehensive subspecies identification of 175 nontuberculous mycobacteria species based on 7547 genomic profiles.</title>
        <authorList>
            <person name="Matsumoto Y."/>
            <person name="Kinjo T."/>
            <person name="Motooka D."/>
            <person name="Nabeya D."/>
            <person name="Jung N."/>
            <person name="Uechi K."/>
            <person name="Horii T."/>
            <person name="Iida T."/>
            <person name="Fujita J."/>
            <person name="Nakamura S."/>
        </authorList>
    </citation>
    <scope>NUCLEOTIDE SEQUENCE [LARGE SCALE GENOMIC DNA]</scope>
    <source>
        <strain evidence="2 3">JCM 18538</strain>
    </source>
</reference>
<dbReference type="AlphaFoldDB" id="A0A7I7RSC9"/>
<dbReference type="SUPFAM" id="SSF53271">
    <property type="entry name" value="PRTase-like"/>
    <property type="match status" value="1"/>
</dbReference>
<dbReference type="EMBL" id="AP022593">
    <property type="protein sequence ID" value="BBY47081.1"/>
    <property type="molecule type" value="Genomic_DNA"/>
</dbReference>
<dbReference type="KEGG" id="marz:MARA_05490"/>
<organism evidence="2 3">
    <name type="scientific">Mycolicibacterium arabiense</name>
    <dbReference type="NCBI Taxonomy" id="1286181"/>
    <lineage>
        <taxon>Bacteria</taxon>
        <taxon>Bacillati</taxon>
        <taxon>Actinomycetota</taxon>
        <taxon>Actinomycetes</taxon>
        <taxon>Mycobacteriales</taxon>
        <taxon>Mycobacteriaceae</taxon>
        <taxon>Mycolicibacterium</taxon>
    </lineage>
</organism>
<dbReference type="CDD" id="cd06223">
    <property type="entry name" value="PRTases_typeI"/>
    <property type="match status" value="1"/>
</dbReference>
<feature type="domain" description="Phosphoribosyltransferase" evidence="1">
    <location>
        <begin position="43"/>
        <end position="221"/>
    </location>
</feature>
<name>A0A7I7RSC9_9MYCO</name>
<keyword evidence="3" id="KW-1185">Reference proteome</keyword>
<geneLocation type="plasmid" evidence="3">
    <name>pjcm18538 dna</name>
</geneLocation>
<dbReference type="Gene3D" id="3.40.50.2020">
    <property type="match status" value="1"/>
</dbReference>
<protein>
    <recommendedName>
        <fullName evidence="1">Phosphoribosyltransferase domain-containing protein</fullName>
    </recommendedName>
</protein>
<gene>
    <name evidence="2" type="ORF">MARA_05490</name>
</gene>
<dbReference type="InterPro" id="IPR029057">
    <property type="entry name" value="PRTase-like"/>
</dbReference>
<evidence type="ECO:0000313" key="3">
    <source>
        <dbReference type="Proteomes" id="UP000467428"/>
    </source>
</evidence>
<sequence length="238" mass="25440">MLIFVAERRSDGPIAAYAADIAHAPENRTFQDRREAGRVLARHLTAYGSRSDVVVLGLARGGVPVGREVAIALRAPLEVFLVRKLGVPQWPELAMGAIASGGGVVLNEPLIESLRISSAALDEAIARESAELRRRESAYRSGREQVDLRGRVAMLVDDGIATGASMKAAVHAVRSLGPASVVVAVPVGPRAVCRDMRSIADDVVCAVTPDRFRAVGQVYADFHQVDDDEVREALATAR</sequence>